<dbReference type="EMBL" id="VOEJ01000006">
    <property type="protein sequence ID" value="TWR27594.1"/>
    <property type="molecule type" value="Genomic_DNA"/>
</dbReference>
<sequence>MRVLITGPSLDVKDNVSGISSVVNTIISHSPNIDYIHFLIGKRDKEKASLGRIIPVVKSYISLIKSSKNNGYDILHLNLALNGKSLLRDYVVFKIALLFKKRILLHLHGGKYLTKKPSNQILLQLIKSVLSKSDKVVVLSDHEKELINSIYNKSGVSVLPNTVESSFLNSSIKYNINEVQFLFLGRLTESKGLELILKAFNEYVKSGNKATLNICGTGPLEGLVIDSAKNNPNIKFHGIVSGIQKIMHLESNHVFLLPSLHGEGLPVALLESMAMGLVPIVTNDGSMGLAVESFKTGIIIPKNDIQAITDHMKYLTNNLDQLEQMSANAKKYIANNYNVSTYINKLSGLYTNIL</sequence>
<name>A0A563U8E8_9SPHI</name>
<evidence type="ECO:0000313" key="4">
    <source>
        <dbReference type="Proteomes" id="UP000320042"/>
    </source>
</evidence>
<protein>
    <submittedName>
        <fullName evidence="3">Glycosyltransferase family 4 protein</fullName>
    </submittedName>
</protein>
<reference evidence="3 4" key="1">
    <citation type="submission" date="2019-07" db="EMBL/GenBank/DDBJ databases">
        <authorList>
            <person name="Kim J."/>
        </authorList>
    </citation>
    <scope>NUCLEOTIDE SEQUENCE [LARGE SCALE GENOMIC DNA]</scope>
    <source>
        <strain evidence="4">dk17</strain>
    </source>
</reference>
<dbReference type="AlphaFoldDB" id="A0A563U8E8"/>
<dbReference type="PANTHER" id="PTHR46401">
    <property type="entry name" value="GLYCOSYLTRANSFERASE WBBK-RELATED"/>
    <property type="match status" value="1"/>
</dbReference>
<keyword evidence="1 3" id="KW-0808">Transferase</keyword>
<dbReference type="CDD" id="cd03801">
    <property type="entry name" value="GT4_PimA-like"/>
    <property type="match status" value="1"/>
</dbReference>
<comment type="caution">
    <text evidence="3">The sequence shown here is derived from an EMBL/GenBank/DDBJ whole genome shotgun (WGS) entry which is preliminary data.</text>
</comment>
<dbReference type="Proteomes" id="UP000320042">
    <property type="component" value="Unassembled WGS sequence"/>
</dbReference>
<gene>
    <name evidence="3" type="ORF">FPZ43_14085</name>
</gene>
<dbReference type="Pfam" id="PF00534">
    <property type="entry name" value="Glycos_transf_1"/>
    <property type="match status" value="1"/>
</dbReference>
<evidence type="ECO:0000256" key="1">
    <source>
        <dbReference type="ARBA" id="ARBA00022679"/>
    </source>
</evidence>
<proteinExistence type="predicted"/>
<dbReference type="RefSeq" id="WP_146382559.1">
    <property type="nucleotide sequence ID" value="NZ_VOEJ01000006.1"/>
</dbReference>
<dbReference type="GO" id="GO:0009103">
    <property type="term" value="P:lipopolysaccharide biosynthetic process"/>
    <property type="evidence" value="ECO:0007669"/>
    <property type="project" value="TreeGrafter"/>
</dbReference>
<dbReference type="InterPro" id="IPR001296">
    <property type="entry name" value="Glyco_trans_1"/>
</dbReference>
<accession>A0A563U8E8</accession>
<dbReference type="PANTHER" id="PTHR46401:SF2">
    <property type="entry name" value="GLYCOSYLTRANSFERASE WBBK-RELATED"/>
    <property type="match status" value="1"/>
</dbReference>
<evidence type="ECO:0000259" key="2">
    <source>
        <dbReference type="Pfam" id="PF00534"/>
    </source>
</evidence>
<dbReference type="SUPFAM" id="SSF53756">
    <property type="entry name" value="UDP-Glycosyltransferase/glycogen phosphorylase"/>
    <property type="match status" value="1"/>
</dbReference>
<dbReference type="Gene3D" id="3.40.50.2000">
    <property type="entry name" value="Glycogen Phosphorylase B"/>
    <property type="match status" value="2"/>
</dbReference>
<organism evidence="3 4">
    <name type="scientific">Mucilaginibacter pallidiroseus</name>
    <dbReference type="NCBI Taxonomy" id="2599295"/>
    <lineage>
        <taxon>Bacteria</taxon>
        <taxon>Pseudomonadati</taxon>
        <taxon>Bacteroidota</taxon>
        <taxon>Sphingobacteriia</taxon>
        <taxon>Sphingobacteriales</taxon>
        <taxon>Sphingobacteriaceae</taxon>
        <taxon>Mucilaginibacter</taxon>
    </lineage>
</organism>
<dbReference type="OrthoDB" id="7560678at2"/>
<keyword evidence="4" id="KW-1185">Reference proteome</keyword>
<evidence type="ECO:0000313" key="3">
    <source>
        <dbReference type="EMBL" id="TWR27594.1"/>
    </source>
</evidence>
<dbReference type="GO" id="GO:0016757">
    <property type="term" value="F:glycosyltransferase activity"/>
    <property type="evidence" value="ECO:0007669"/>
    <property type="project" value="InterPro"/>
</dbReference>
<feature type="domain" description="Glycosyl transferase family 1" evidence="2">
    <location>
        <begin position="177"/>
        <end position="331"/>
    </location>
</feature>